<dbReference type="PANTHER" id="PTHR43777:SF1">
    <property type="entry name" value="MOLYBDENUM COFACTOR CYTIDYLYLTRANSFERASE"/>
    <property type="match status" value="1"/>
</dbReference>
<name>A0A391PD80_9FIRM</name>
<dbReference type="EMBL" id="BHGK01000001">
    <property type="protein sequence ID" value="GCA67663.1"/>
    <property type="molecule type" value="Genomic_DNA"/>
</dbReference>
<dbReference type="Gene3D" id="3.90.550.10">
    <property type="entry name" value="Spore Coat Polysaccharide Biosynthesis Protein SpsA, Chain A"/>
    <property type="match status" value="1"/>
</dbReference>
<dbReference type="GO" id="GO:0016779">
    <property type="term" value="F:nucleotidyltransferase activity"/>
    <property type="evidence" value="ECO:0007669"/>
    <property type="project" value="UniProtKB-ARBA"/>
</dbReference>
<dbReference type="InterPro" id="IPR025877">
    <property type="entry name" value="MobA-like_NTP_Trfase"/>
</dbReference>
<dbReference type="AlphaFoldDB" id="A0A391PD80"/>
<reference evidence="3" key="1">
    <citation type="submission" date="2018-09" db="EMBL/GenBank/DDBJ databases">
        <title>Draft Genome Sequence of Mediterraneibacter sp. KCTC 15684.</title>
        <authorList>
            <person name="Kim J.S."/>
            <person name="Han K.I."/>
            <person name="Suh M.K."/>
            <person name="Lee K.C."/>
            <person name="Eom M.K."/>
            <person name="Lee J.H."/>
            <person name="Park S.H."/>
            <person name="Kang S.W."/>
            <person name="Park J.E."/>
            <person name="Oh B.S."/>
            <person name="Yu S.Y."/>
            <person name="Choi S.H."/>
            <person name="Lee D.H."/>
            <person name="Yoon H."/>
            <person name="Kim B."/>
            <person name="Yang S.J."/>
            <person name="Lee J.S."/>
        </authorList>
    </citation>
    <scope>NUCLEOTIDE SEQUENCE [LARGE SCALE GENOMIC DNA]</scope>
    <source>
        <strain evidence="3">KCTC 15684</strain>
    </source>
</reference>
<dbReference type="InterPro" id="IPR036390">
    <property type="entry name" value="WH_DNA-bd_sf"/>
</dbReference>
<dbReference type="Pfam" id="PF12804">
    <property type="entry name" value="NTP_transf_3"/>
    <property type="match status" value="1"/>
</dbReference>
<feature type="domain" description="MobA-like NTP transferase" evidence="1">
    <location>
        <begin position="23"/>
        <end position="161"/>
    </location>
</feature>
<dbReference type="Gene3D" id="1.10.10.10">
    <property type="entry name" value="Winged helix-like DNA-binding domain superfamily/Winged helix DNA-binding domain"/>
    <property type="match status" value="1"/>
</dbReference>
<dbReference type="InterPro" id="IPR036388">
    <property type="entry name" value="WH-like_DNA-bd_sf"/>
</dbReference>
<organism evidence="2 3">
    <name type="scientific">Mediterraneibacter butyricigenes</name>
    <dbReference type="NCBI Taxonomy" id="2316025"/>
    <lineage>
        <taxon>Bacteria</taxon>
        <taxon>Bacillati</taxon>
        <taxon>Bacillota</taxon>
        <taxon>Clostridia</taxon>
        <taxon>Lachnospirales</taxon>
        <taxon>Lachnospiraceae</taxon>
        <taxon>Mediterraneibacter</taxon>
    </lineage>
</organism>
<evidence type="ECO:0000259" key="1">
    <source>
        <dbReference type="Pfam" id="PF12804"/>
    </source>
</evidence>
<protein>
    <recommendedName>
        <fullName evidence="1">MobA-like NTP transferase domain-containing protein</fullName>
    </recommendedName>
</protein>
<dbReference type="InterPro" id="IPR029044">
    <property type="entry name" value="Nucleotide-diphossugar_trans"/>
</dbReference>
<comment type="caution">
    <text evidence="2">The sequence shown here is derived from an EMBL/GenBank/DDBJ whole genome shotgun (WGS) entry which is preliminary data.</text>
</comment>
<gene>
    <name evidence="2" type="ORF">KGMB01110_20990</name>
</gene>
<evidence type="ECO:0000313" key="2">
    <source>
        <dbReference type="EMBL" id="GCA67663.1"/>
    </source>
</evidence>
<dbReference type="Proteomes" id="UP000265643">
    <property type="component" value="Unassembled WGS sequence"/>
</dbReference>
<keyword evidence="3" id="KW-1185">Reference proteome</keyword>
<sequence length="311" mass="35344">MVENAAGLIVAAGDEREREMIMPLTKIGSISVIKRIVLTFQQANISLILVVTGYQALEVERDLAGYGVIFLRNENYESTDKFQSVKMGLEYLQGTCKKVVYTPVNVPMYTAETVRNLLSMEQKIVIPSYRDKVGHPIVLDMELAPEILSYQGEGGLNDAIRGLRLKKDYLETEDPGIAINPERIEKLDSLLETHNQNLIHPFLRISIEKESLFFDARASLLLTLINETHSVKGACRYMAISNGKAWTILNDLEKNLGYAVVERKQGGKQGGKTYLTEEGKLFLEKYRKFEEQVKQYARKSFFEIFDEYKGQ</sequence>
<dbReference type="SUPFAM" id="SSF53448">
    <property type="entry name" value="Nucleotide-diphospho-sugar transferases"/>
    <property type="match status" value="1"/>
</dbReference>
<evidence type="ECO:0000313" key="3">
    <source>
        <dbReference type="Proteomes" id="UP000265643"/>
    </source>
</evidence>
<proteinExistence type="predicted"/>
<dbReference type="SUPFAM" id="SSF46785">
    <property type="entry name" value="Winged helix' DNA-binding domain"/>
    <property type="match status" value="1"/>
</dbReference>
<dbReference type="RefSeq" id="WP_119298266.1">
    <property type="nucleotide sequence ID" value="NZ_BHGK01000001.1"/>
</dbReference>
<dbReference type="PANTHER" id="PTHR43777">
    <property type="entry name" value="MOLYBDENUM COFACTOR CYTIDYLYLTRANSFERASE"/>
    <property type="match status" value="1"/>
</dbReference>
<accession>A0A391PD80</accession>